<dbReference type="PRINTS" id="PR01438">
    <property type="entry name" value="UNVRSLSTRESS"/>
</dbReference>
<evidence type="ECO:0000313" key="4">
    <source>
        <dbReference type="Proteomes" id="UP000199017"/>
    </source>
</evidence>
<dbReference type="Pfam" id="PF00582">
    <property type="entry name" value="Usp"/>
    <property type="match status" value="1"/>
</dbReference>
<feature type="domain" description="UspA" evidence="2">
    <location>
        <begin position="1"/>
        <end position="137"/>
    </location>
</feature>
<dbReference type="InterPro" id="IPR006015">
    <property type="entry name" value="Universal_stress_UspA"/>
</dbReference>
<reference evidence="3 4" key="1">
    <citation type="submission" date="2016-10" db="EMBL/GenBank/DDBJ databases">
        <authorList>
            <person name="de Groot N.N."/>
        </authorList>
    </citation>
    <scope>NUCLEOTIDE SEQUENCE [LARGE SCALE GENOMIC DNA]</scope>
    <source>
        <strain evidence="4">P4B,CCM 7963,CECT 7998,DSM 25260,IBRC-M 10614,KCTC 13821</strain>
    </source>
</reference>
<name>A0A1G8R2I9_9BACI</name>
<comment type="similarity">
    <text evidence="1">Belongs to the universal stress protein A family.</text>
</comment>
<dbReference type="InterPro" id="IPR014729">
    <property type="entry name" value="Rossmann-like_a/b/a_fold"/>
</dbReference>
<dbReference type="PANTHER" id="PTHR46268">
    <property type="entry name" value="STRESS RESPONSE PROTEIN NHAX"/>
    <property type="match status" value="1"/>
</dbReference>
<dbReference type="InterPro" id="IPR006016">
    <property type="entry name" value="UspA"/>
</dbReference>
<evidence type="ECO:0000256" key="1">
    <source>
        <dbReference type="ARBA" id="ARBA00008791"/>
    </source>
</evidence>
<dbReference type="EMBL" id="FNDU01000024">
    <property type="protein sequence ID" value="SDJ11202.1"/>
    <property type="molecule type" value="Genomic_DNA"/>
</dbReference>
<dbReference type="CDD" id="cd00293">
    <property type="entry name" value="USP-like"/>
    <property type="match status" value="1"/>
</dbReference>
<gene>
    <name evidence="3" type="ORF">SAMN05216352_12414</name>
</gene>
<dbReference type="RefSeq" id="WP_091588094.1">
    <property type="nucleotide sequence ID" value="NZ_FNDU01000024.1"/>
</dbReference>
<dbReference type="OrthoDB" id="9777884at2"/>
<evidence type="ECO:0000313" key="3">
    <source>
        <dbReference type="EMBL" id="SDJ11202.1"/>
    </source>
</evidence>
<protein>
    <submittedName>
        <fullName evidence="3">Nucleotide-binding universal stress protein, UspA family</fullName>
    </submittedName>
</protein>
<dbReference type="SUPFAM" id="SSF52402">
    <property type="entry name" value="Adenine nucleotide alpha hydrolases-like"/>
    <property type="match status" value="1"/>
</dbReference>
<proteinExistence type="inferred from homology"/>
<dbReference type="PANTHER" id="PTHR46268:SF6">
    <property type="entry name" value="UNIVERSAL STRESS PROTEIN UP12"/>
    <property type="match status" value="1"/>
</dbReference>
<dbReference type="Gene3D" id="3.40.50.620">
    <property type="entry name" value="HUPs"/>
    <property type="match status" value="1"/>
</dbReference>
<keyword evidence="4" id="KW-1185">Reference proteome</keyword>
<dbReference type="STRING" id="930129.SAMN05216352_12414"/>
<evidence type="ECO:0000259" key="2">
    <source>
        <dbReference type="Pfam" id="PF00582"/>
    </source>
</evidence>
<organism evidence="3 4">
    <name type="scientific">Alteribacillus bidgolensis</name>
    <dbReference type="NCBI Taxonomy" id="930129"/>
    <lineage>
        <taxon>Bacteria</taxon>
        <taxon>Bacillati</taxon>
        <taxon>Bacillota</taxon>
        <taxon>Bacilli</taxon>
        <taxon>Bacillales</taxon>
        <taxon>Bacillaceae</taxon>
        <taxon>Alteribacillus</taxon>
    </lineage>
</organism>
<dbReference type="Proteomes" id="UP000199017">
    <property type="component" value="Unassembled WGS sequence"/>
</dbReference>
<dbReference type="AlphaFoldDB" id="A0A1G8R2I9"/>
<accession>A0A1G8R2I9</accession>
<sequence length="137" mass="15258">MYLRVLIASDGSDHAYRAAQHAVKILGDDGNIDIVYVIDETKSKTDVLHTGDKNLVSKKRRDKLKDIEELLKENQVSYEVQILHGEPGPTIVKHANDHKYDCVVLGSRGLNNLQSMVLGSVSHKVAKRVNCPVMIVK</sequence>